<dbReference type="PANTHER" id="PTHR43033:SF1">
    <property type="entry name" value="TRNA(ILE)-LYSIDINE SYNTHASE-RELATED"/>
    <property type="match status" value="1"/>
</dbReference>
<dbReference type="InterPro" id="IPR011063">
    <property type="entry name" value="TilS/TtcA_N"/>
</dbReference>
<evidence type="ECO:0000313" key="6">
    <source>
        <dbReference type="EMBL" id="RKP19839.1"/>
    </source>
</evidence>
<evidence type="ECO:0000313" key="7">
    <source>
        <dbReference type="Proteomes" id="UP000281549"/>
    </source>
</evidence>
<dbReference type="Proteomes" id="UP000281549">
    <property type="component" value="Unassembled WGS sequence"/>
</dbReference>
<keyword evidence="3" id="KW-0547">Nucleotide-binding</keyword>
<dbReference type="InterPro" id="IPR012094">
    <property type="entry name" value="tRNA_Ile_lys_synt"/>
</dbReference>
<evidence type="ECO:0000256" key="2">
    <source>
        <dbReference type="ARBA" id="ARBA00022694"/>
    </source>
</evidence>
<protein>
    <recommendedName>
        <fullName evidence="5">tRNA(Ile)-lysidine/2-thiocytidine synthase N-terminal domain-containing protein</fullName>
    </recommendedName>
</protein>
<dbReference type="Gene3D" id="3.40.50.620">
    <property type="entry name" value="HUPs"/>
    <property type="match status" value="1"/>
</dbReference>
<dbReference type="GO" id="GO:0008033">
    <property type="term" value="P:tRNA processing"/>
    <property type="evidence" value="ECO:0007669"/>
    <property type="project" value="UniProtKB-KW"/>
</dbReference>
<dbReference type="SUPFAM" id="SSF52402">
    <property type="entry name" value="Adenine nucleotide alpha hydrolases-like"/>
    <property type="match status" value="1"/>
</dbReference>
<dbReference type="Pfam" id="PF01171">
    <property type="entry name" value="ATP_bind_3"/>
    <property type="match status" value="1"/>
</dbReference>
<reference evidence="7" key="1">
    <citation type="journal article" date="2018" name="Nat. Microbiol.">
        <title>Leveraging single-cell genomics to expand the fungal tree of life.</title>
        <authorList>
            <person name="Ahrendt S.R."/>
            <person name="Quandt C.A."/>
            <person name="Ciobanu D."/>
            <person name="Clum A."/>
            <person name="Salamov A."/>
            <person name="Andreopoulos B."/>
            <person name="Cheng J.F."/>
            <person name="Woyke T."/>
            <person name="Pelin A."/>
            <person name="Henrissat B."/>
            <person name="Reynolds N.K."/>
            <person name="Benny G.L."/>
            <person name="Smith M.E."/>
            <person name="James T.Y."/>
            <person name="Grigoriev I.V."/>
        </authorList>
    </citation>
    <scope>NUCLEOTIDE SEQUENCE [LARGE SCALE GENOMIC DNA]</scope>
    <source>
        <strain evidence="7">CSF55</strain>
    </source>
</reference>
<evidence type="ECO:0000256" key="4">
    <source>
        <dbReference type="ARBA" id="ARBA00022840"/>
    </source>
</evidence>
<dbReference type="GO" id="GO:0005524">
    <property type="term" value="F:ATP binding"/>
    <property type="evidence" value="ECO:0007669"/>
    <property type="project" value="UniProtKB-KW"/>
</dbReference>
<dbReference type="GO" id="GO:0016879">
    <property type="term" value="F:ligase activity, forming carbon-nitrogen bonds"/>
    <property type="evidence" value="ECO:0007669"/>
    <property type="project" value="InterPro"/>
</dbReference>
<gene>
    <name evidence="6" type="ORF">ROZALSC1DRAFT_28611</name>
</gene>
<proteinExistence type="predicted"/>
<keyword evidence="2" id="KW-0819">tRNA processing</keyword>
<feature type="domain" description="tRNA(Ile)-lysidine/2-thiocytidine synthase N-terminal" evidence="5">
    <location>
        <begin position="29"/>
        <end position="189"/>
    </location>
</feature>
<evidence type="ECO:0000259" key="5">
    <source>
        <dbReference type="Pfam" id="PF01171"/>
    </source>
</evidence>
<keyword evidence="1" id="KW-0436">Ligase</keyword>
<sequence length="499" mass="57160">MSAIKLSEFQSVFNAILKTVPFSIPTSKVGIAMNGDADSLALCSLLAEKFGPENVYGYTVAHSLKEYNVKDAEYTNRIATSKIEWDPAMTLNMKFKALLNVRFQLMAKECYKDGVKLLCLGNYLEDDFAKFCYRSAKSSRFEGLCSLKSLTHYPEPNIKEAEDMYVVRPFLSTSIERLIATCKERGIEYNPEVYDPDKLAQVTLNALEEILEKYPEITRSDLQSFMSNMKDRRFEFDKQIMTLIDKNTILNTKDGYATLAVTSDLISRKNDNLLRQSLNKLCQVFSADSTPVKLASLDRMVENIHFGFEKYLQKPSNLRPVDNIKPSQGGRCALQAMPLKHYKNFRSFRFSFGLPKYGLVLMTLSRIPPRTSDRSRTNFKLFVEFGKEYNYDNRFNFVFEKTSDAPFSDGINFHVQILKPTHLRMFVDTYPDSQEAKLALTLLETLPLVAMSSHPVLVNDEHKFVCFPTFGIQGPKKYLNITVDRICGRIAKSKLRIYQ</sequence>
<dbReference type="AlphaFoldDB" id="A0A4V1J001"/>
<accession>A0A4V1J001</accession>
<keyword evidence="4" id="KW-0067">ATP-binding</keyword>
<evidence type="ECO:0000256" key="3">
    <source>
        <dbReference type="ARBA" id="ARBA00022741"/>
    </source>
</evidence>
<dbReference type="InterPro" id="IPR014729">
    <property type="entry name" value="Rossmann-like_a/b/a_fold"/>
</dbReference>
<evidence type="ECO:0000256" key="1">
    <source>
        <dbReference type="ARBA" id="ARBA00022598"/>
    </source>
</evidence>
<organism evidence="6 7">
    <name type="scientific">Rozella allomycis (strain CSF55)</name>
    <dbReference type="NCBI Taxonomy" id="988480"/>
    <lineage>
        <taxon>Eukaryota</taxon>
        <taxon>Fungi</taxon>
        <taxon>Fungi incertae sedis</taxon>
        <taxon>Cryptomycota</taxon>
        <taxon>Cryptomycota incertae sedis</taxon>
        <taxon>Rozella</taxon>
    </lineage>
</organism>
<dbReference type="PANTHER" id="PTHR43033">
    <property type="entry name" value="TRNA(ILE)-LYSIDINE SYNTHASE-RELATED"/>
    <property type="match status" value="1"/>
</dbReference>
<dbReference type="EMBL" id="ML005152">
    <property type="protein sequence ID" value="RKP19839.1"/>
    <property type="molecule type" value="Genomic_DNA"/>
</dbReference>
<name>A0A4V1J001_ROZAC</name>